<name>A0AAV0AZ19_PHAPC</name>
<dbReference type="PROSITE" id="PS51257">
    <property type="entry name" value="PROKAR_LIPOPROTEIN"/>
    <property type="match status" value="1"/>
</dbReference>
<proteinExistence type="predicted"/>
<gene>
    <name evidence="2" type="ORF">PPACK8108_LOCUS9483</name>
</gene>
<dbReference type="AlphaFoldDB" id="A0AAV0AZ19"/>
<comment type="caution">
    <text evidence="2">The sequence shown here is derived from an EMBL/GenBank/DDBJ whole genome shotgun (WGS) entry which is preliminary data.</text>
</comment>
<feature type="transmembrane region" description="Helical" evidence="1">
    <location>
        <begin position="12"/>
        <end position="39"/>
    </location>
</feature>
<evidence type="ECO:0000313" key="3">
    <source>
        <dbReference type="Proteomes" id="UP001153365"/>
    </source>
</evidence>
<dbReference type="Proteomes" id="UP001153365">
    <property type="component" value="Unassembled WGS sequence"/>
</dbReference>
<keyword evidence="1" id="KW-0812">Transmembrane</keyword>
<accession>A0AAV0AZ19</accession>
<keyword evidence="1" id="KW-0472">Membrane</keyword>
<reference evidence="2" key="1">
    <citation type="submission" date="2022-06" db="EMBL/GenBank/DDBJ databases">
        <authorList>
            <consortium name="SYNGENTA / RWTH Aachen University"/>
        </authorList>
    </citation>
    <scope>NUCLEOTIDE SEQUENCE</scope>
</reference>
<keyword evidence="1" id="KW-1133">Transmembrane helix</keyword>
<organism evidence="2 3">
    <name type="scientific">Phakopsora pachyrhizi</name>
    <name type="common">Asian soybean rust disease fungus</name>
    <dbReference type="NCBI Taxonomy" id="170000"/>
    <lineage>
        <taxon>Eukaryota</taxon>
        <taxon>Fungi</taxon>
        <taxon>Dikarya</taxon>
        <taxon>Basidiomycota</taxon>
        <taxon>Pucciniomycotina</taxon>
        <taxon>Pucciniomycetes</taxon>
        <taxon>Pucciniales</taxon>
        <taxon>Phakopsoraceae</taxon>
        <taxon>Phakopsora</taxon>
    </lineage>
</organism>
<keyword evidence="3" id="KW-1185">Reference proteome</keyword>
<dbReference type="EMBL" id="CALTRL010002053">
    <property type="protein sequence ID" value="CAH7674582.1"/>
    <property type="molecule type" value="Genomic_DNA"/>
</dbReference>
<feature type="transmembrane region" description="Helical" evidence="1">
    <location>
        <begin position="158"/>
        <end position="190"/>
    </location>
</feature>
<sequence length="256" mass="27840">MSFRLISTRRLHVLYSTPLLLSLACIILILSSLCGLVPWHHTSGSILIVKKTSQNSTLVEKSNETASFYFGLLGSCYRPSKAEKLQCTSSAFPPDLLATIEKGGSGINAPHLQLALPELPPVFMSWAAVSLLALVCEILGSLPFYIPRRFGHCSRFCYGFFTAALWILGLGWALGFSAVLALACFAQSFGEEYNAFSADFFYNTATPGSIFVPQVIALVVQILIGIATIVKIENSSKKDSFINSSTWSNNLRVTGP</sequence>
<evidence type="ECO:0000256" key="1">
    <source>
        <dbReference type="SAM" id="Phobius"/>
    </source>
</evidence>
<feature type="transmembrane region" description="Helical" evidence="1">
    <location>
        <begin position="123"/>
        <end position="146"/>
    </location>
</feature>
<evidence type="ECO:0000313" key="2">
    <source>
        <dbReference type="EMBL" id="CAH7674582.1"/>
    </source>
</evidence>
<protein>
    <submittedName>
        <fullName evidence="2">Uncharacterized protein</fullName>
    </submittedName>
</protein>
<feature type="transmembrane region" description="Helical" evidence="1">
    <location>
        <begin position="210"/>
        <end position="230"/>
    </location>
</feature>